<dbReference type="PIRSF" id="PIRSF003113">
    <property type="entry name" value="BolA"/>
    <property type="match status" value="1"/>
</dbReference>
<sequence length="105" mass="12083">MGKSQMRLNRMKKIVETALAPQEMAIEDESHRHAHHSAVKHAEIGGGETHYRMVIVSQKFMGMNRVQRSRLVHELLREEFTTGLHALALTLKTPEEYESLPKIRP</sequence>
<name>A0A7H1NTP3_9PROT</name>
<evidence type="ECO:0000256" key="1">
    <source>
        <dbReference type="RuleBase" id="RU003860"/>
    </source>
</evidence>
<organism evidence="2 3">
    <name type="scientific">Entomobacter blattae</name>
    <dbReference type="NCBI Taxonomy" id="2762277"/>
    <lineage>
        <taxon>Bacteria</taxon>
        <taxon>Pseudomonadati</taxon>
        <taxon>Pseudomonadota</taxon>
        <taxon>Alphaproteobacteria</taxon>
        <taxon>Acetobacterales</taxon>
        <taxon>Acetobacteraceae</taxon>
        <taxon>Entomobacter</taxon>
    </lineage>
</organism>
<gene>
    <name evidence="2" type="primary">bolA</name>
    <name evidence="2" type="ORF">JGUZn3_19410</name>
</gene>
<dbReference type="InterPro" id="IPR002634">
    <property type="entry name" value="BolA"/>
</dbReference>
<evidence type="ECO:0000313" key="2">
    <source>
        <dbReference type="EMBL" id="QNT79153.1"/>
    </source>
</evidence>
<dbReference type="GO" id="GO:0003677">
    <property type="term" value="F:DNA binding"/>
    <property type="evidence" value="ECO:0007669"/>
    <property type="project" value="UniProtKB-KW"/>
</dbReference>
<dbReference type="InterPro" id="IPR036065">
    <property type="entry name" value="BolA-like_sf"/>
</dbReference>
<dbReference type="Gene3D" id="3.30.300.90">
    <property type="entry name" value="BolA-like"/>
    <property type="match status" value="1"/>
</dbReference>
<dbReference type="KEGG" id="ebla:JGUZn3_19410"/>
<dbReference type="SUPFAM" id="SSF82657">
    <property type="entry name" value="BolA-like"/>
    <property type="match status" value="1"/>
</dbReference>
<dbReference type="PANTHER" id="PTHR46230">
    <property type="match status" value="1"/>
</dbReference>
<keyword evidence="3" id="KW-1185">Reference proteome</keyword>
<proteinExistence type="inferred from homology"/>
<dbReference type="Proteomes" id="UP000516349">
    <property type="component" value="Chromosome"/>
</dbReference>
<protein>
    <submittedName>
        <fullName evidence="2">DNA-binding transcriptional regulator BolA</fullName>
    </submittedName>
</protein>
<reference evidence="2 3" key="1">
    <citation type="submission" date="2020-08" db="EMBL/GenBank/DDBJ databases">
        <title>Complete genome sequence of Entomobacter blattae G55GP.</title>
        <authorList>
            <person name="Poehlein A."/>
            <person name="Guzman J."/>
            <person name="Daniel R."/>
            <person name="Vilcinskas A."/>
        </authorList>
    </citation>
    <scope>NUCLEOTIDE SEQUENCE [LARGE SCALE GENOMIC DNA]</scope>
    <source>
        <strain evidence="2 3">G55GP</strain>
    </source>
</reference>
<dbReference type="PANTHER" id="PTHR46230:SF3">
    <property type="entry name" value="SUFE-LIKE PROTEIN 1, CHLOROPLASTIC_MITOCHONDRIAL"/>
    <property type="match status" value="1"/>
</dbReference>
<keyword evidence="2" id="KW-0238">DNA-binding</keyword>
<dbReference type="Pfam" id="PF01722">
    <property type="entry name" value="BolA"/>
    <property type="match status" value="1"/>
</dbReference>
<comment type="similarity">
    <text evidence="1">Belongs to the BolA/IbaG family.</text>
</comment>
<accession>A0A7H1NTP3</accession>
<dbReference type="EMBL" id="CP060244">
    <property type="protein sequence ID" value="QNT79153.1"/>
    <property type="molecule type" value="Genomic_DNA"/>
</dbReference>
<dbReference type="AlphaFoldDB" id="A0A7H1NTP3"/>
<dbReference type="GO" id="GO:0016226">
    <property type="term" value="P:iron-sulfur cluster assembly"/>
    <property type="evidence" value="ECO:0007669"/>
    <property type="project" value="TreeGrafter"/>
</dbReference>
<evidence type="ECO:0000313" key="3">
    <source>
        <dbReference type="Proteomes" id="UP000516349"/>
    </source>
</evidence>